<reference evidence="1" key="2">
    <citation type="submission" date="2020-11" db="EMBL/GenBank/DDBJ databases">
        <authorList>
            <person name="McCartney M.A."/>
            <person name="Auch B."/>
            <person name="Kono T."/>
            <person name="Mallez S."/>
            <person name="Becker A."/>
            <person name="Gohl D.M."/>
            <person name="Silverstein K.A.T."/>
            <person name="Koren S."/>
            <person name="Bechman K.B."/>
            <person name="Herman A."/>
            <person name="Abrahante J.E."/>
            <person name="Garbe J."/>
        </authorList>
    </citation>
    <scope>NUCLEOTIDE SEQUENCE</scope>
    <source>
        <strain evidence="1">Duluth1</strain>
        <tissue evidence="1">Whole animal</tissue>
    </source>
</reference>
<dbReference type="AlphaFoldDB" id="A0A9D4CUE4"/>
<organism evidence="1 3">
    <name type="scientific">Dreissena polymorpha</name>
    <name type="common">Zebra mussel</name>
    <name type="synonym">Mytilus polymorpha</name>
    <dbReference type="NCBI Taxonomy" id="45954"/>
    <lineage>
        <taxon>Eukaryota</taxon>
        <taxon>Metazoa</taxon>
        <taxon>Spiralia</taxon>
        <taxon>Lophotrochozoa</taxon>
        <taxon>Mollusca</taxon>
        <taxon>Bivalvia</taxon>
        <taxon>Autobranchia</taxon>
        <taxon>Heteroconchia</taxon>
        <taxon>Euheterodonta</taxon>
        <taxon>Imparidentia</taxon>
        <taxon>Neoheterodontei</taxon>
        <taxon>Myida</taxon>
        <taxon>Dreissenoidea</taxon>
        <taxon>Dreissenidae</taxon>
        <taxon>Dreissena</taxon>
    </lineage>
</organism>
<dbReference type="EMBL" id="JAIWYP010000011">
    <property type="protein sequence ID" value="KAH3733663.1"/>
    <property type="molecule type" value="Genomic_DNA"/>
</dbReference>
<name>A0A9D4CUE4_DREPO</name>
<evidence type="ECO:0000313" key="3">
    <source>
        <dbReference type="Proteomes" id="UP000828390"/>
    </source>
</evidence>
<dbReference type="Proteomes" id="UP000828390">
    <property type="component" value="Unassembled WGS sequence"/>
</dbReference>
<protein>
    <submittedName>
        <fullName evidence="1">Uncharacterized protein</fullName>
    </submittedName>
</protein>
<evidence type="ECO:0000313" key="1">
    <source>
        <dbReference type="EMBL" id="KAH3733663.1"/>
    </source>
</evidence>
<accession>A0A9D4CUE4</accession>
<comment type="caution">
    <text evidence="1">The sequence shown here is derived from an EMBL/GenBank/DDBJ whole genome shotgun (WGS) entry which is preliminary data.</text>
</comment>
<reference evidence="1" key="1">
    <citation type="journal article" date="2019" name="bioRxiv">
        <title>The Genome of the Zebra Mussel, Dreissena polymorpha: A Resource for Invasive Species Research.</title>
        <authorList>
            <person name="McCartney M.A."/>
            <person name="Auch B."/>
            <person name="Kono T."/>
            <person name="Mallez S."/>
            <person name="Zhang Y."/>
            <person name="Obille A."/>
            <person name="Becker A."/>
            <person name="Abrahante J.E."/>
            <person name="Garbe J."/>
            <person name="Badalamenti J.P."/>
            <person name="Herman A."/>
            <person name="Mangelson H."/>
            <person name="Liachko I."/>
            <person name="Sullivan S."/>
            <person name="Sone E.D."/>
            <person name="Koren S."/>
            <person name="Silverstein K.A.T."/>
            <person name="Beckman K.B."/>
            <person name="Gohl D.M."/>
        </authorList>
    </citation>
    <scope>NUCLEOTIDE SEQUENCE</scope>
    <source>
        <strain evidence="1">Duluth1</strain>
        <tissue evidence="1">Whole animal</tissue>
    </source>
</reference>
<sequence>MAEGGVGCTESESGYSSQYSRYARVSLRLEAFVGSTLCSRHSRVSLRLKAL</sequence>
<evidence type="ECO:0000313" key="2">
    <source>
        <dbReference type="EMBL" id="KAH3733714.1"/>
    </source>
</evidence>
<dbReference type="EMBL" id="JAIWYP010000011">
    <property type="protein sequence ID" value="KAH3733714.1"/>
    <property type="molecule type" value="Genomic_DNA"/>
</dbReference>
<keyword evidence="3" id="KW-1185">Reference proteome</keyword>
<proteinExistence type="predicted"/>
<gene>
    <name evidence="1" type="ORF">DPMN_040095</name>
    <name evidence="2" type="ORF">DPMN_040147</name>
</gene>